<gene>
    <name evidence="2" type="ORF">ANCCAN_23348</name>
</gene>
<sequence>MKGSTPQTSTITTSTGSASSSSPSTQASTPVQLSTAILPTTHPSRGEPNYITQNIAEICVIIRNSAKYGENTK</sequence>
<organism evidence="2 3">
    <name type="scientific">Ancylostoma caninum</name>
    <name type="common">Dog hookworm</name>
    <dbReference type="NCBI Taxonomy" id="29170"/>
    <lineage>
        <taxon>Eukaryota</taxon>
        <taxon>Metazoa</taxon>
        <taxon>Ecdysozoa</taxon>
        <taxon>Nematoda</taxon>
        <taxon>Chromadorea</taxon>
        <taxon>Rhabditida</taxon>
        <taxon>Rhabditina</taxon>
        <taxon>Rhabditomorpha</taxon>
        <taxon>Strongyloidea</taxon>
        <taxon>Ancylostomatidae</taxon>
        <taxon>Ancylostomatinae</taxon>
        <taxon>Ancylostoma</taxon>
    </lineage>
</organism>
<accession>A0A368FJ36</accession>
<comment type="caution">
    <text evidence="2">The sequence shown here is derived from an EMBL/GenBank/DDBJ whole genome shotgun (WGS) entry which is preliminary data.</text>
</comment>
<dbReference type="Proteomes" id="UP000252519">
    <property type="component" value="Unassembled WGS sequence"/>
</dbReference>
<protein>
    <submittedName>
        <fullName evidence="2">Uncharacterized protein</fullName>
    </submittedName>
</protein>
<dbReference type="AlphaFoldDB" id="A0A368FJ36"/>
<name>A0A368FJ36_ANCCA</name>
<dbReference type="EMBL" id="JOJR01001442">
    <property type="protein sequence ID" value="RCN30880.1"/>
    <property type="molecule type" value="Genomic_DNA"/>
</dbReference>
<proteinExistence type="predicted"/>
<reference evidence="2 3" key="1">
    <citation type="submission" date="2014-10" db="EMBL/GenBank/DDBJ databases">
        <title>Draft genome of the hookworm Ancylostoma caninum.</title>
        <authorList>
            <person name="Mitreva M."/>
        </authorList>
    </citation>
    <scope>NUCLEOTIDE SEQUENCE [LARGE SCALE GENOMIC DNA]</scope>
    <source>
        <strain evidence="2 3">Baltimore</strain>
    </source>
</reference>
<feature type="compositionally biased region" description="Polar residues" evidence="1">
    <location>
        <begin position="30"/>
        <end position="43"/>
    </location>
</feature>
<feature type="compositionally biased region" description="Low complexity" evidence="1">
    <location>
        <begin position="1"/>
        <end position="29"/>
    </location>
</feature>
<evidence type="ECO:0000313" key="2">
    <source>
        <dbReference type="EMBL" id="RCN30880.1"/>
    </source>
</evidence>
<keyword evidence="3" id="KW-1185">Reference proteome</keyword>
<feature type="region of interest" description="Disordered" evidence="1">
    <location>
        <begin position="1"/>
        <end position="49"/>
    </location>
</feature>
<evidence type="ECO:0000313" key="3">
    <source>
        <dbReference type="Proteomes" id="UP000252519"/>
    </source>
</evidence>
<evidence type="ECO:0000256" key="1">
    <source>
        <dbReference type="SAM" id="MobiDB-lite"/>
    </source>
</evidence>